<feature type="region of interest" description="Disordered" evidence="4">
    <location>
        <begin position="1"/>
        <end position="47"/>
    </location>
</feature>
<dbReference type="GO" id="GO:0046872">
    <property type="term" value="F:metal ion binding"/>
    <property type="evidence" value="ECO:0007669"/>
    <property type="project" value="UniProtKB-KW"/>
</dbReference>
<dbReference type="GO" id="GO:0004656">
    <property type="term" value="F:procollagen-proline 4-dioxygenase activity"/>
    <property type="evidence" value="ECO:0007669"/>
    <property type="project" value="TreeGrafter"/>
</dbReference>
<dbReference type="AlphaFoldDB" id="A0AAD9D4D5"/>
<dbReference type="InterPro" id="IPR045054">
    <property type="entry name" value="P4HA-like"/>
</dbReference>
<dbReference type="EC" id="1.14.11.-" evidence="5"/>
<feature type="region of interest" description="Disordered" evidence="4">
    <location>
        <begin position="419"/>
        <end position="446"/>
    </location>
</feature>
<feature type="compositionally biased region" description="Low complexity" evidence="4">
    <location>
        <begin position="302"/>
        <end position="322"/>
    </location>
</feature>
<dbReference type="PANTHER" id="PTHR10869:SF241">
    <property type="entry name" value="FE2OG DIOXYGENASE DOMAIN-CONTAINING PROTEIN"/>
    <property type="match status" value="1"/>
</dbReference>
<feature type="compositionally biased region" description="Polar residues" evidence="4">
    <location>
        <begin position="681"/>
        <end position="696"/>
    </location>
</feature>
<feature type="compositionally biased region" description="Basic and acidic residues" evidence="4">
    <location>
        <begin position="200"/>
        <end position="209"/>
    </location>
</feature>
<feature type="coiled-coil region" evidence="3">
    <location>
        <begin position="352"/>
        <end position="407"/>
    </location>
</feature>
<feature type="compositionally biased region" description="Basic and acidic residues" evidence="4">
    <location>
        <begin position="522"/>
        <end position="531"/>
    </location>
</feature>
<dbReference type="Proteomes" id="UP001224775">
    <property type="component" value="Unassembled WGS sequence"/>
</dbReference>
<evidence type="ECO:0000256" key="4">
    <source>
        <dbReference type="SAM" id="MobiDB-lite"/>
    </source>
</evidence>
<dbReference type="EMBL" id="JATAAI010000051">
    <property type="protein sequence ID" value="KAK1733302.1"/>
    <property type="molecule type" value="Genomic_DNA"/>
</dbReference>
<keyword evidence="5" id="KW-0560">Oxidoreductase</keyword>
<feature type="region of interest" description="Disordered" evidence="4">
    <location>
        <begin position="147"/>
        <end position="272"/>
    </location>
</feature>
<name>A0AAD9D4D5_9STRA</name>
<feature type="compositionally biased region" description="Polar residues" evidence="4">
    <location>
        <begin position="435"/>
        <end position="446"/>
    </location>
</feature>
<dbReference type="GO" id="GO:0005783">
    <property type="term" value="C:endoplasmic reticulum"/>
    <property type="evidence" value="ECO:0007669"/>
    <property type="project" value="TreeGrafter"/>
</dbReference>
<feature type="compositionally biased region" description="Low complexity" evidence="4">
    <location>
        <begin position="583"/>
        <end position="598"/>
    </location>
</feature>
<sequence>MSSSNDHADNNNNDHAGGGSGSPLTSISAITNRGPANTTLTLPPPPQMTALSANLRLREDETSLIDSFSIHLNNYLGTDDDDDGGGDDSDDTNATDTSDVTWLTYRDEKCNEVKEEFIRRLKLESGDRVLSVEERRALLEGIVREQGRRDEVEKERRKRMVEEEEGLMSDFGEESDDVDVEDSVDGGRRDREEDYEDEECIRRSTDSHPHPAALFDANHNFVGIGRGPSGSLPSSSSGGGGGPSSSFHSSSVNNHHHSSSMQPSVMRYNSSGGRIMGGLDLVKEETRSDIRAAGGSRSQHDSLTTSNHSNSQQQQQQQTSLNAPPSPQHHHHYTQQINQEHINSIVNLKLLVANQQAMLDALSSKLHNAELANNILQSENKILTQNNETIQQQLVRKTREVVEMKREVLGLETRLLQQSQQKQQQQQSASSSTSAPPTANNAISAQEQFTIRALESRMKKMDQMNKMLMQDKMQMQREMAMLKRKADDSGSSSESFTVRRVESYVKKTDSSSGDNSAAFAKVAEDEPRKDVPPLLPEGQQTSLPVAPEGSTDSSSSGGGKKKQQQQQPKKHTDVIPSVQDTTAAASSRRSSASSSSSSEPPLDFLRNKKTQLPPDRKPSLVAAAPSLAAPPPDSDTSSSRGKKKIEVIPSMQDTPEASKLSSSMEIVKNFRRTRFADQQERSSTSGSCRIQGSGKTYSDGGRGSSAKGSTSGTAVVEPVRYKSQIASSNKLFGDAKLLSGLVTRLGISSRLSNRGEPTMRVEDLSKELIPLVGAPKFCAMIYNVLSPEECAGLIRRAKVEQFEELSYYRRSSGVEPANISCCKRCRLSDSGLAVDLFTKISDALKGTPLEREFQRRPSVEDYDEEEGEGVADGSVIKGKRAGASVTRISEPFNVIRYDVGEFFAPHRDNTFRTGTEVSRLTLQVFLNEKFSGGVTSIRHGKKFFDIKPKMGSVLLVDQELRREECYVVSGKKYVVRADVMYDECKADVATAVTEKSAYTRESGYTRETNPL</sequence>
<feature type="compositionally biased region" description="Polar residues" evidence="4">
    <location>
        <begin position="23"/>
        <end position="37"/>
    </location>
</feature>
<accession>A0AAD9D4D5</accession>
<evidence type="ECO:0000313" key="5">
    <source>
        <dbReference type="EMBL" id="KAK1733302.1"/>
    </source>
</evidence>
<feature type="compositionally biased region" description="Low complexity" evidence="4">
    <location>
        <begin position="419"/>
        <end position="434"/>
    </location>
</feature>
<protein>
    <submittedName>
        <fullName evidence="5">2OG-Fe(II) oxygenase</fullName>
        <ecNumber evidence="5">1.14.11.-</ecNumber>
    </submittedName>
</protein>
<dbReference type="PANTHER" id="PTHR10869">
    <property type="entry name" value="PROLYL 4-HYDROXYLASE ALPHA SUBUNIT"/>
    <property type="match status" value="1"/>
</dbReference>
<organism evidence="5 6">
    <name type="scientific">Skeletonema marinoi</name>
    <dbReference type="NCBI Taxonomy" id="267567"/>
    <lineage>
        <taxon>Eukaryota</taxon>
        <taxon>Sar</taxon>
        <taxon>Stramenopiles</taxon>
        <taxon>Ochrophyta</taxon>
        <taxon>Bacillariophyta</taxon>
        <taxon>Coscinodiscophyceae</taxon>
        <taxon>Thalassiosirophycidae</taxon>
        <taxon>Thalassiosirales</taxon>
        <taxon>Skeletonemataceae</taxon>
        <taxon>Skeletonema</taxon>
        <taxon>Skeletonema marinoi-dohrnii complex</taxon>
    </lineage>
</organism>
<feature type="compositionally biased region" description="Polar residues" evidence="4">
    <location>
        <begin position="261"/>
        <end position="272"/>
    </location>
</feature>
<proteinExistence type="predicted"/>
<gene>
    <name evidence="5" type="ORF">QTG54_016019</name>
</gene>
<keyword evidence="6" id="KW-1185">Reference proteome</keyword>
<feature type="compositionally biased region" description="Low complexity" evidence="4">
    <location>
        <begin position="244"/>
        <end position="253"/>
    </location>
</feature>
<comment type="caution">
    <text evidence="5">The sequence shown here is derived from an EMBL/GenBank/DDBJ whole genome shotgun (WGS) entry which is preliminary data.</text>
</comment>
<feature type="region of interest" description="Disordered" evidence="4">
    <location>
        <begin position="290"/>
        <end position="334"/>
    </location>
</feature>
<evidence type="ECO:0000256" key="2">
    <source>
        <dbReference type="ARBA" id="ARBA00023004"/>
    </source>
</evidence>
<keyword evidence="3" id="KW-0175">Coiled coil</keyword>
<feature type="compositionally biased region" description="Polar residues" evidence="4">
    <location>
        <begin position="651"/>
        <end position="664"/>
    </location>
</feature>
<reference evidence="5" key="1">
    <citation type="submission" date="2023-06" db="EMBL/GenBank/DDBJ databases">
        <title>Survivors Of The Sea: Transcriptome response of Skeletonema marinoi to long-term dormancy.</title>
        <authorList>
            <person name="Pinder M.I.M."/>
            <person name="Kourtchenko O."/>
            <person name="Robertson E.K."/>
            <person name="Larsson T."/>
            <person name="Maumus F."/>
            <person name="Osuna-Cruz C.M."/>
            <person name="Vancaester E."/>
            <person name="Stenow R."/>
            <person name="Vandepoele K."/>
            <person name="Ploug H."/>
            <person name="Bruchert V."/>
            <person name="Godhe A."/>
            <person name="Topel M."/>
        </authorList>
    </citation>
    <scope>NUCLEOTIDE SEQUENCE</scope>
    <source>
        <strain evidence="5">R05AC</strain>
    </source>
</reference>
<keyword evidence="1" id="KW-0479">Metal-binding</keyword>
<feature type="coiled-coil region" evidence="3">
    <location>
        <begin position="451"/>
        <end position="485"/>
    </location>
</feature>
<feature type="region of interest" description="Disordered" evidence="4">
    <location>
        <begin position="522"/>
        <end position="711"/>
    </location>
</feature>
<keyword evidence="2" id="KW-0408">Iron</keyword>
<evidence type="ECO:0000256" key="1">
    <source>
        <dbReference type="ARBA" id="ARBA00022723"/>
    </source>
</evidence>
<feature type="compositionally biased region" description="Acidic residues" evidence="4">
    <location>
        <begin position="162"/>
        <end position="184"/>
    </location>
</feature>
<dbReference type="Gene3D" id="2.60.120.620">
    <property type="entry name" value="q2cbj1_9rhob like domain"/>
    <property type="match status" value="1"/>
</dbReference>
<evidence type="ECO:0000256" key="3">
    <source>
        <dbReference type="SAM" id="Coils"/>
    </source>
</evidence>
<feature type="compositionally biased region" description="Low complexity" evidence="4">
    <location>
        <begin position="1"/>
        <end position="15"/>
    </location>
</feature>
<evidence type="ECO:0000313" key="6">
    <source>
        <dbReference type="Proteomes" id="UP001224775"/>
    </source>
</evidence>